<name>A0ABR9CV10_9HYPH</name>
<dbReference type="NCBIfam" id="TIGR02217">
    <property type="entry name" value="chp_TIGR02217"/>
    <property type="match status" value="1"/>
</dbReference>
<feature type="domain" description="DUF2460" evidence="1">
    <location>
        <begin position="6"/>
        <end position="208"/>
    </location>
</feature>
<sequence length="210" mass="22977">MALDFHDIRFPPRISRGCRGGPQRKTIVVALGNGKEQRNQQWADSRRRFNAGYGVRNIDDIHAIIDFFEERRGRLTAFRWKDWSDFKSCPPGTAVTAIDQQIGTGTGAQAVFQLVKTYGGAHNLYERIITKPVSGTVKVALNGVELANDFSVDHATGLVTLAVAPGADVVVTAGFEFDVPARFDTDILEVEVDAALLGNIPDIPVVEVLQ</sequence>
<dbReference type="Proteomes" id="UP000632063">
    <property type="component" value="Unassembled WGS sequence"/>
</dbReference>
<reference evidence="3" key="1">
    <citation type="submission" date="2020-09" db="EMBL/GenBank/DDBJ databases">
        <title>The genome sequence of strain Labrenzia suaedae 4C16A.</title>
        <authorList>
            <person name="Liu Y."/>
        </authorList>
    </citation>
    <scope>NUCLEOTIDE SEQUENCE [LARGE SCALE GENOMIC DNA]</scope>
    <source>
        <strain evidence="3">4C16A</strain>
    </source>
</reference>
<gene>
    <name evidence="2" type="ORF">IG616_21045</name>
</gene>
<reference evidence="2 3" key="2">
    <citation type="journal article" date="2021" name="Int. J. Syst. Evol. Microbiol.">
        <title>Roseibium litorale sp. nov., isolated from a tidal flat sediment and proposal for the reclassification of Labrenzia polysiphoniae as Roseibium polysiphoniae comb. nov.</title>
        <authorList>
            <person name="Liu Y."/>
            <person name="Pei T."/>
            <person name="Du J."/>
            <person name="Chao M."/>
            <person name="Deng M.R."/>
            <person name="Zhu H."/>
        </authorList>
    </citation>
    <scope>NUCLEOTIDE SEQUENCE [LARGE SCALE GENOMIC DNA]</scope>
    <source>
        <strain evidence="2 3">4C16A</strain>
    </source>
</reference>
<comment type="caution">
    <text evidence="2">The sequence shown here is derived from an EMBL/GenBank/DDBJ whole genome shotgun (WGS) entry which is preliminary data.</text>
</comment>
<keyword evidence="3" id="KW-1185">Reference proteome</keyword>
<evidence type="ECO:0000259" key="1">
    <source>
        <dbReference type="Pfam" id="PF09343"/>
    </source>
</evidence>
<protein>
    <submittedName>
        <fullName evidence="2">DUF2460 domain-containing protein</fullName>
    </submittedName>
</protein>
<dbReference type="RefSeq" id="WP_192150614.1">
    <property type="nucleotide sequence ID" value="NZ_JACYXI010000019.1"/>
</dbReference>
<dbReference type="InterPro" id="IPR011740">
    <property type="entry name" value="DUF2460"/>
</dbReference>
<accession>A0ABR9CV10</accession>
<organism evidence="2 3">
    <name type="scientific">Roseibium litorale</name>
    <dbReference type="NCBI Taxonomy" id="2803841"/>
    <lineage>
        <taxon>Bacteria</taxon>
        <taxon>Pseudomonadati</taxon>
        <taxon>Pseudomonadota</taxon>
        <taxon>Alphaproteobacteria</taxon>
        <taxon>Hyphomicrobiales</taxon>
        <taxon>Stappiaceae</taxon>
        <taxon>Roseibium</taxon>
    </lineage>
</organism>
<dbReference type="EMBL" id="JACYXI010000019">
    <property type="protein sequence ID" value="MBD8894041.1"/>
    <property type="molecule type" value="Genomic_DNA"/>
</dbReference>
<proteinExistence type="predicted"/>
<evidence type="ECO:0000313" key="3">
    <source>
        <dbReference type="Proteomes" id="UP000632063"/>
    </source>
</evidence>
<evidence type="ECO:0000313" key="2">
    <source>
        <dbReference type="EMBL" id="MBD8894041.1"/>
    </source>
</evidence>
<dbReference type="Pfam" id="PF09343">
    <property type="entry name" value="DUF2460"/>
    <property type="match status" value="1"/>
</dbReference>